<comment type="caution">
    <text evidence="1">The sequence shown here is derived from an EMBL/GenBank/DDBJ whole genome shotgun (WGS) entry which is preliminary data.</text>
</comment>
<dbReference type="Proteomes" id="UP000299102">
    <property type="component" value="Unassembled WGS sequence"/>
</dbReference>
<gene>
    <name evidence="1" type="ORF">EVAR_85185_1</name>
</gene>
<evidence type="ECO:0000313" key="2">
    <source>
        <dbReference type="Proteomes" id="UP000299102"/>
    </source>
</evidence>
<proteinExistence type="predicted"/>
<name>A0A4C1VYY1_EUMVA</name>
<dbReference type="EMBL" id="BGZK01000446">
    <property type="protein sequence ID" value="GBP44031.1"/>
    <property type="molecule type" value="Genomic_DNA"/>
</dbReference>
<accession>A0A4C1VYY1</accession>
<dbReference type="PANTHER" id="PTHR46954:SF1">
    <property type="entry name" value="C2H2-TYPE DOMAIN-CONTAINING PROTEIN"/>
    <property type="match status" value="1"/>
</dbReference>
<protein>
    <submittedName>
        <fullName evidence="1">Uncharacterized protein</fullName>
    </submittedName>
</protein>
<reference evidence="1 2" key="1">
    <citation type="journal article" date="2019" name="Commun. Biol.">
        <title>The bagworm genome reveals a unique fibroin gene that provides high tensile strength.</title>
        <authorList>
            <person name="Kono N."/>
            <person name="Nakamura H."/>
            <person name="Ohtoshi R."/>
            <person name="Tomita M."/>
            <person name="Numata K."/>
            <person name="Arakawa K."/>
        </authorList>
    </citation>
    <scope>NUCLEOTIDE SEQUENCE [LARGE SCALE GENOMIC DNA]</scope>
</reference>
<dbReference type="PANTHER" id="PTHR46954">
    <property type="entry name" value="C2H2-TYPE DOMAIN-CONTAINING PROTEIN"/>
    <property type="match status" value="1"/>
</dbReference>
<keyword evidence="2" id="KW-1185">Reference proteome</keyword>
<dbReference type="AlphaFoldDB" id="A0A4C1VYY1"/>
<evidence type="ECO:0000313" key="1">
    <source>
        <dbReference type="EMBL" id="GBP44031.1"/>
    </source>
</evidence>
<sequence length="331" mass="37545">MNAAAATCTFRREGAMLQTGLHVRLRVSYQVDHTEHACLRLDSERCGWLLCRQCFAGRQLIAFYYLHYSNNRFFNIPSCFSALKQLGFVCSLMTHVFPALTPGVRDHGRRLSILQSVGRAIWCNKQHTTRCFPQERDAALTLTPTPTATKFPIERRMAPLSLLLSGLVLPHDTFGNHLDTSGKTINSDLELKNLTQAELKPKIQTIDKLQKLTSLIEILRGQLKKVPKEEFLVEDEQMTPMKAKTSSMRQYNARKHKTDLPKNYPDLGASGNVVTRLVVQQSQEEKAETLISSQVDDGFEYCGNTSNPKPFSQNELNDLIRDLDLSKERAY</sequence>
<organism evidence="1 2">
    <name type="scientific">Eumeta variegata</name>
    <name type="common">Bagworm moth</name>
    <name type="synonym">Eumeta japonica</name>
    <dbReference type="NCBI Taxonomy" id="151549"/>
    <lineage>
        <taxon>Eukaryota</taxon>
        <taxon>Metazoa</taxon>
        <taxon>Ecdysozoa</taxon>
        <taxon>Arthropoda</taxon>
        <taxon>Hexapoda</taxon>
        <taxon>Insecta</taxon>
        <taxon>Pterygota</taxon>
        <taxon>Neoptera</taxon>
        <taxon>Endopterygota</taxon>
        <taxon>Lepidoptera</taxon>
        <taxon>Glossata</taxon>
        <taxon>Ditrysia</taxon>
        <taxon>Tineoidea</taxon>
        <taxon>Psychidae</taxon>
        <taxon>Oiketicinae</taxon>
        <taxon>Eumeta</taxon>
    </lineage>
</organism>